<dbReference type="InterPro" id="IPR029052">
    <property type="entry name" value="Metallo-depent_PP-like"/>
</dbReference>
<evidence type="ECO:0000259" key="3">
    <source>
        <dbReference type="SMART" id="SM00854"/>
    </source>
</evidence>
<gene>
    <name evidence="4" type="ORF">HNO88_001264</name>
</gene>
<evidence type="ECO:0000313" key="4">
    <source>
        <dbReference type="EMBL" id="MBB4857950.1"/>
    </source>
</evidence>
<comment type="similarity">
    <text evidence="1">Belongs to the CapA family.</text>
</comment>
<proteinExistence type="inferred from homology"/>
<evidence type="ECO:0000256" key="2">
    <source>
        <dbReference type="SAM" id="SignalP"/>
    </source>
</evidence>
<evidence type="ECO:0000313" key="5">
    <source>
        <dbReference type="Proteomes" id="UP000555448"/>
    </source>
</evidence>
<keyword evidence="2" id="KW-0732">Signal</keyword>
<feature type="domain" description="Capsule synthesis protein CapA" evidence="3">
    <location>
        <begin position="27"/>
        <end position="358"/>
    </location>
</feature>
<dbReference type="PANTHER" id="PTHR33393">
    <property type="entry name" value="POLYGLUTAMINE SYNTHESIS ACCESSORY PROTEIN RV0574C-RELATED"/>
    <property type="match status" value="1"/>
</dbReference>
<name>A0A7W7K817_9SPHN</name>
<reference evidence="4 5" key="1">
    <citation type="submission" date="2020-08" db="EMBL/GenBank/DDBJ databases">
        <title>Functional genomics of gut bacteria from endangered species of beetles.</title>
        <authorList>
            <person name="Carlos-Shanley C."/>
        </authorList>
    </citation>
    <scope>NUCLEOTIDE SEQUENCE [LARGE SCALE GENOMIC DNA]</scope>
    <source>
        <strain evidence="4 5">S00245</strain>
    </source>
</reference>
<sequence length="461" mass="48491">MLRITAAIIGAIALPAASFADASSTLTIALGGDLIGPYQVQTGEPAPDIAAVNTIFRNADAAIANFEGSSFDLSTFTGVPAAENGGGYPVIPPANMPYLTKTMGLDLVSKANNHATDWSYDGLLATLATTAANGLTQAGAGRTEEAARRAAYFDTAKGRIALVSVATSFTPMSVAGAPVERGGRTFDRPGISVLRIQPVRVLTPERYSSVVSAAGPLAIPVPDRPDEIRISDQRFRKGDGDSVVWEADPTDLAAVLGAVRAARKQARVVVLAVHAHQTEGRDETMPPAAFAPLELHRANEEPSAEDTRPAPILKDVFRAAIDAGADVVTRTGPHVVNGIEVYRGRPIFYSLGSLVFSFGGQRSYTTPAGQRMNFPDGWFHTIVPVVSMDAANRMTVRVRGATLTSSKGNDDGLPRLASGAQEQAMLRQLAKLSASYGTRLRIGKGGADILFPPEPAAVPPR</sequence>
<dbReference type="EMBL" id="JACHLR010000004">
    <property type="protein sequence ID" value="MBB4857950.1"/>
    <property type="molecule type" value="Genomic_DNA"/>
</dbReference>
<dbReference type="SMART" id="SM00854">
    <property type="entry name" value="PGA_cap"/>
    <property type="match status" value="1"/>
</dbReference>
<dbReference type="InterPro" id="IPR019079">
    <property type="entry name" value="Capsule_synth_CapA"/>
</dbReference>
<feature type="chain" id="PRO_5031110606" evidence="2">
    <location>
        <begin position="23"/>
        <end position="461"/>
    </location>
</feature>
<dbReference type="SUPFAM" id="SSF56300">
    <property type="entry name" value="Metallo-dependent phosphatases"/>
    <property type="match status" value="1"/>
</dbReference>
<keyword evidence="5" id="KW-1185">Reference proteome</keyword>
<dbReference type="PANTHER" id="PTHR33393:SF13">
    <property type="entry name" value="PGA BIOSYNTHESIS PROTEIN CAPA"/>
    <property type="match status" value="1"/>
</dbReference>
<comment type="caution">
    <text evidence="4">The sequence shown here is derived from an EMBL/GenBank/DDBJ whole genome shotgun (WGS) entry which is preliminary data.</text>
</comment>
<dbReference type="AlphaFoldDB" id="A0A7W7K817"/>
<dbReference type="InterPro" id="IPR052169">
    <property type="entry name" value="CW_Biosynth-Accessory"/>
</dbReference>
<feature type="signal peptide" evidence="2">
    <location>
        <begin position="1"/>
        <end position="22"/>
    </location>
</feature>
<evidence type="ECO:0000256" key="1">
    <source>
        <dbReference type="ARBA" id="ARBA00005662"/>
    </source>
</evidence>
<dbReference type="RefSeq" id="WP_184243220.1">
    <property type="nucleotide sequence ID" value="NZ_JACHLR010000004.1"/>
</dbReference>
<dbReference type="Proteomes" id="UP000555448">
    <property type="component" value="Unassembled WGS sequence"/>
</dbReference>
<accession>A0A7W7K817</accession>
<dbReference type="Pfam" id="PF09587">
    <property type="entry name" value="PGA_cap"/>
    <property type="match status" value="2"/>
</dbReference>
<organism evidence="4 5">
    <name type="scientific">Novosphingobium chloroacetimidivorans</name>
    <dbReference type="NCBI Taxonomy" id="1428314"/>
    <lineage>
        <taxon>Bacteria</taxon>
        <taxon>Pseudomonadati</taxon>
        <taxon>Pseudomonadota</taxon>
        <taxon>Alphaproteobacteria</taxon>
        <taxon>Sphingomonadales</taxon>
        <taxon>Sphingomonadaceae</taxon>
        <taxon>Novosphingobium</taxon>
    </lineage>
</organism>
<protein>
    <submittedName>
        <fullName evidence="4">Poly-gamma-glutamate synthesis protein (Capsule biosynthesis protein)</fullName>
    </submittedName>
</protein>